<protein>
    <submittedName>
        <fullName evidence="1">Uncharacterized protein</fullName>
    </submittedName>
</protein>
<dbReference type="EMBL" id="MDZC01000087">
    <property type="protein sequence ID" value="OGX83198.1"/>
    <property type="molecule type" value="Genomic_DNA"/>
</dbReference>
<dbReference type="RefSeq" id="WP_070735479.1">
    <property type="nucleotide sequence ID" value="NZ_MDZC01000087.1"/>
</dbReference>
<organism evidence="1 2">
    <name type="scientific">Hymenobacter glacialis</name>
    <dbReference type="NCBI Taxonomy" id="1908236"/>
    <lineage>
        <taxon>Bacteria</taxon>
        <taxon>Pseudomonadati</taxon>
        <taxon>Bacteroidota</taxon>
        <taxon>Cytophagia</taxon>
        <taxon>Cytophagales</taxon>
        <taxon>Hymenobacteraceae</taxon>
        <taxon>Hymenobacter</taxon>
    </lineage>
</organism>
<name>A0A1G1SX37_9BACT</name>
<gene>
    <name evidence="1" type="ORF">BEN48_17265</name>
</gene>
<reference evidence="1 2" key="1">
    <citation type="submission" date="2016-08" db="EMBL/GenBank/DDBJ databases">
        <title>Hymenobacter coccineus sp. nov., Hymenobacter lapidarius sp. nov. and Hymenobacter glacialis sp. nov., isolated from Antarctic soil.</title>
        <authorList>
            <person name="Sedlacek I."/>
            <person name="Kralova S."/>
            <person name="Kyrova K."/>
            <person name="Maslanova I."/>
            <person name="Stankova E."/>
            <person name="Vrbovska V."/>
            <person name="Nemec M."/>
            <person name="Bartak M."/>
            <person name="Svec P."/>
            <person name="Busse H.-J."/>
            <person name="Pantucek R."/>
        </authorList>
    </citation>
    <scope>NUCLEOTIDE SEQUENCE [LARGE SCALE GENOMIC DNA]</scope>
    <source>
        <strain evidence="1 2">CCM 8648</strain>
    </source>
</reference>
<dbReference type="AlphaFoldDB" id="A0A1G1SX37"/>
<dbReference type="STRING" id="1908236.BEN48_17265"/>
<sequence>MTNALAAADECRIPHQQYLWMPREAHTAERTESFLTDWAASGYLVLGVTEDVAPSGDPHFLQTRCPTGPLVRADEYWQRHGVLHERLSRSNLLHLPIGLGPDADSPLALAWLVPAPARGMLRVGATYEREVDLSAEQRATWLAWLAQLLSRGSTGTGQRVLVQAPGADEPARWHYGAYAGDVPVPGATCSERVRALLAALPRYASNATWPGLAPDPVTAAAWPFLFNRGISRAIEFSGRVNNNRELLASDQQRPGQTRLKNDWW</sequence>
<accession>A0A1G1SX37</accession>
<proteinExistence type="predicted"/>
<comment type="caution">
    <text evidence="1">The sequence shown here is derived from an EMBL/GenBank/DDBJ whole genome shotgun (WGS) entry which is preliminary data.</text>
</comment>
<dbReference type="Proteomes" id="UP000177791">
    <property type="component" value="Unassembled WGS sequence"/>
</dbReference>
<evidence type="ECO:0000313" key="2">
    <source>
        <dbReference type="Proteomes" id="UP000177791"/>
    </source>
</evidence>
<keyword evidence="2" id="KW-1185">Reference proteome</keyword>
<evidence type="ECO:0000313" key="1">
    <source>
        <dbReference type="EMBL" id="OGX83198.1"/>
    </source>
</evidence>